<evidence type="ECO:0000259" key="2">
    <source>
        <dbReference type="Pfam" id="PF19051"/>
    </source>
</evidence>
<dbReference type="InterPro" id="IPR036291">
    <property type="entry name" value="NAD(P)-bd_dom_sf"/>
</dbReference>
<dbReference type="Gene3D" id="3.40.50.720">
    <property type="entry name" value="NAD(P)-binding Rossmann-like Domain"/>
    <property type="match status" value="1"/>
</dbReference>
<dbReference type="SUPFAM" id="SSF55347">
    <property type="entry name" value="Glyceraldehyde-3-phosphate dehydrogenase-like, C-terminal domain"/>
    <property type="match status" value="1"/>
</dbReference>
<protein>
    <submittedName>
        <fullName evidence="3">Putative NADH-dependent dehydrogenase</fullName>
    </submittedName>
</protein>
<name>A0A286RGS4_9BACT</name>
<dbReference type="InterPro" id="IPR050463">
    <property type="entry name" value="Gfo/Idh/MocA_oxidrdct_glycsds"/>
</dbReference>
<accession>A0A286RGS4</accession>
<dbReference type="Pfam" id="PF01408">
    <property type="entry name" value="GFO_IDH_MocA"/>
    <property type="match status" value="1"/>
</dbReference>
<dbReference type="PANTHER" id="PTHR43818:SF10">
    <property type="entry name" value="NADH-DEPENDENT DEHYDROGENASE-RELATED"/>
    <property type="match status" value="1"/>
</dbReference>
<dbReference type="KEGG" id="ttf:THTE_2573"/>
<dbReference type="GO" id="GO:0000166">
    <property type="term" value="F:nucleotide binding"/>
    <property type="evidence" value="ECO:0007669"/>
    <property type="project" value="InterPro"/>
</dbReference>
<sequence>MARLHRRQFLKRSAALASLAYCAQIVPSRGETAQSKLNIAAIGVGGRGRANLDGVKDENIVALCDVDANNLAEAAKLFPRAKLYRDFRRMLDEMGNSIDAVVVSTPDHTHAPAAAAAMKLGKHCYCEKPLTHCVYEARYLAELAAEKKVVTQIGTQIHAGDNYRRVVEWVQAGVIGPIQEVHVWCAASYSGGDTPKDTPPVPPYLDWDLWLGPAPYRPYHPAYVPFRWRGWKDFGSGALGDFFCHYSDLAFWALGLKYPTSVEAEGPPPHPDSTPPWLIVRYEFPARGELPPVRLTWYDGGKRPPIQAEVKLPDWASGVLFVGEKGMILADYGRRLLWPEEKFAGFQPPPETIPPSIGHHREWVEACKTGGTTTCHFGYSGPLTEAALLGMVAFRVGQKINWDPVNLKAINCPEADIWIKKPYREGWSL</sequence>
<reference evidence="3 4" key="1">
    <citation type="journal article" name="Front. Microbiol.">
        <title>Sugar Metabolism of the First Thermophilic Planctomycete Thermogutta terrifontis: Comparative Genomic and Transcriptomic Approaches.</title>
        <authorList>
            <person name="Elcheninov A.G."/>
            <person name="Menzel P."/>
            <person name="Gudbergsdottir S.R."/>
            <person name="Slesarev A.I."/>
            <person name="Kadnikov V.V."/>
            <person name="Krogh A."/>
            <person name="Bonch-Osmolovskaya E.A."/>
            <person name="Peng X."/>
            <person name="Kublanov I.V."/>
        </authorList>
    </citation>
    <scope>NUCLEOTIDE SEQUENCE [LARGE SCALE GENOMIC DNA]</scope>
    <source>
        <strain evidence="3 4">R1</strain>
    </source>
</reference>
<dbReference type="PANTHER" id="PTHR43818">
    <property type="entry name" value="BCDNA.GH03377"/>
    <property type="match status" value="1"/>
</dbReference>
<evidence type="ECO:0000313" key="3">
    <source>
        <dbReference type="EMBL" id="ASV75175.1"/>
    </source>
</evidence>
<feature type="domain" description="Gfo/Idh/MocA-like oxidoreductase N-terminal" evidence="1">
    <location>
        <begin position="38"/>
        <end position="154"/>
    </location>
</feature>
<organism evidence="3 4">
    <name type="scientific">Thermogutta terrifontis</name>
    <dbReference type="NCBI Taxonomy" id="1331910"/>
    <lineage>
        <taxon>Bacteria</taxon>
        <taxon>Pseudomonadati</taxon>
        <taxon>Planctomycetota</taxon>
        <taxon>Planctomycetia</taxon>
        <taxon>Pirellulales</taxon>
        <taxon>Thermoguttaceae</taxon>
        <taxon>Thermogutta</taxon>
    </lineage>
</organism>
<dbReference type="AlphaFoldDB" id="A0A286RGS4"/>
<evidence type="ECO:0000313" key="4">
    <source>
        <dbReference type="Proteomes" id="UP000215086"/>
    </source>
</evidence>
<dbReference type="Pfam" id="PF19051">
    <property type="entry name" value="GFO_IDH_MocA_C2"/>
    <property type="match status" value="1"/>
</dbReference>
<gene>
    <name evidence="3" type="ORF">THTE_2573</name>
</gene>
<dbReference type="Proteomes" id="UP000215086">
    <property type="component" value="Chromosome"/>
</dbReference>
<evidence type="ECO:0000259" key="1">
    <source>
        <dbReference type="Pfam" id="PF01408"/>
    </source>
</evidence>
<dbReference type="RefSeq" id="WP_095415311.1">
    <property type="nucleotide sequence ID" value="NZ_CP018477.1"/>
</dbReference>
<dbReference type="Gene3D" id="3.30.360.10">
    <property type="entry name" value="Dihydrodipicolinate Reductase, domain 2"/>
    <property type="match status" value="1"/>
</dbReference>
<keyword evidence="4" id="KW-1185">Reference proteome</keyword>
<dbReference type="InterPro" id="IPR043906">
    <property type="entry name" value="Gfo/Idh/MocA_OxRdtase_bact_C"/>
</dbReference>
<feature type="domain" description="Gfo/Idh/MocA-like oxidoreductase bacterial type C-terminal" evidence="2">
    <location>
        <begin position="191"/>
        <end position="284"/>
    </location>
</feature>
<dbReference type="InterPro" id="IPR000683">
    <property type="entry name" value="Gfo/Idh/MocA-like_OxRdtase_N"/>
</dbReference>
<dbReference type="OrthoDB" id="255433at2"/>
<proteinExistence type="predicted"/>
<dbReference type="PROSITE" id="PS51318">
    <property type="entry name" value="TAT"/>
    <property type="match status" value="1"/>
</dbReference>
<dbReference type="SUPFAM" id="SSF51735">
    <property type="entry name" value="NAD(P)-binding Rossmann-fold domains"/>
    <property type="match status" value="1"/>
</dbReference>
<dbReference type="InterPro" id="IPR006311">
    <property type="entry name" value="TAT_signal"/>
</dbReference>
<dbReference type="EMBL" id="CP018477">
    <property type="protein sequence ID" value="ASV75175.1"/>
    <property type="molecule type" value="Genomic_DNA"/>
</dbReference>